<dbReference type="Pfam" id="PF10129">
    <property type="entry name" value="OpgC_C"/>
    <property type="match status" value="1"/>
</dbReference>
<dbReference type="InterPro" id="IPR014550">
    <property type="entry name" value="UCP028704_OpgC"/>
</dbReference>
<evidence type="ECO:0000256" key="1">
    <source>
        <dbReference type="SAM" id="MobiDB-lite"/>
    </source>
</evidence>
<evidence type="ECO:0000313" key="3">
    <source>
        <dbReference type="EMBL" id="ABE38137.1"/>
    </source>
</evidence>
<feature type="region of interest" description="Disordered" evidence="1">
    <location>
        <begin position="1"/>
        <end position="104"/>
    </location>
</feature>
<name>Q13CQ2_RHOPS</name>
<feature type="transmembrane region" description="Helical" evidence="2">
    <location>
        <begin position="243"/>
        <end position="260"/>
    </location>
</feature>
<accession>Q13CQ2</accession>
<dbReference type="STRING" id="316057.RPD_0899"/>
<feature type="transmembrane region" description="Helical" evidence="2">
    <location>
        <begin position="267"/>
        <end position="287"/>
    </location>
</feature>
<dbReference type="AlphaFoldDB" id="Q13CQ2"/>
<reference evidence="3 4" key="1">
    <citation type="submission" date="2006-03" db="EMBL/GenBank/DDBJ databases">
        <title>Complete sequence of Rhodopseudomonas palustris BisB5.</title>
        <authorList>
            <consortium name="US DOE Joint Genome Institute"/>
            <person name="Copeland A."/>
            <person name="Lucas S."/>
            <person name="Lapidus A."/>
            <person name="Barry K."/>
            <person name="Detter J.C."/>
            <person name="Glavina del Rio T."/>
            <person name="Hammon N."/>
            <person name="Israni S."/>
            <person name="Dalin E."/>
            <person name="Tice H."/>
            <person name="Pitluck S."/>
            <person name="Chain P."/>
            <person name="Malfatti S."/>
            <person name="Shin M."/>
            <person name="Vergez L."/>
            <person name="Schmutz J."/>
            <person name="Larimer F."/>
            <person name="Land M."/>
            <person name="Hauser L."/>
            <person name="Pelletier D.A."/>
            <person name="Kyrpides N."/>
            <person name="Lykidis A."/>
            <person name="Oda Y."/>
            <person name="Harwood C.S."/>
            <person name="Richardson P."/>
        </authorList>
    </citation>
    <scope>NUCLEOTIDE SEQUENCE [LARGE SCALE GENOMIC DNA]</scope>
    <source>
        <strain evidence="3 4">BisB5</strain>
    </source>
</reference>
<organism evidence="3 4">
    <name type="scientific">Rhodopseudomonas palustris (strain BisB5)</name>
    <dbReference type="NCBI Taxonomy" id="316057"/>
    <lineage>
        <taxon>Bacteria</taxon>
        <taxon>Pseudomonadati</taxon>
        <taxon>Pseudomonadota</taxon>
        <taxon>Alphaproteobacteria</taxon>
        <taxon>Hyphomicrobiales</taxon>
        <taxon>Nitrobacteraceae</taxon>
        <taxon>Rhodopseudomonas</taxon>
    </lineage>
</organism>
<feature type="transmembrane region" description="Helical" evidence="2">
    <location>
        <begin position="148"/>
        <end position="164"/>
    </location>
</feature>
<dbReference type="PANTHER" id="PTHR38592:SF3">
    <property type="entry name" value="BLL4819 PROTEIN"/>
    <property type="match status" value="1"/>
</dbReference>
<dbReference type="HOGENOM" id="CLU_041000_2_0_5"/>
<dbReference type="EMBL" id="CP000283">
    <property type="protein sequence ID" value="ABE38137.1"/>
    <property type="molecule type" value="Genomic_DNA"/>
</dbReference>
<protein>
    <submittedName>
        <fullName evidence="3">Putative OpgC protein</fullName>
    </submittedName>
</protein>
<dbReference type="KEGG" id="rpd:RPD_0899"/>
<feature type="transmembrane region" description="Helical" evidence="2">
    <location>
        <begin position="373"/>
        <end position="391"/>
    </location>
</feature>
<feature type="transmembrane region" description="Helical" evidence="2">
    <location>
        <begin position="117"/>
        <end position="136"/>
    </location>
</feature>
<feature type="transmembrane region" description="Helical" evidence="2">
    <location>
        <begin position="437"/>
        <end position="458"/>
    </location>
</feature>
<sequence length="484" mass="53993">MAWANRQRAGRIPPQRSRPSPPQRGPTACKARPAEPVAKSSPVGVQADISAPRRDVAPARSPMTPVASSVAEPIAGAPPASIPPQVETVPPPAPPPQPALQKPAPKRELRLDLFRGLALWLIFIDHLPANILTWLTIRNYGFSDATEIFIFISGYTAAFVYGRAMRDQGVVVASARIMKRVWQIYVAHVFLFTIFLAEISYVANSFQNPLYTEEMGILDFLKQPDVTIVQALLLRFRPVNMDVLPLYIVLMFFLPPILWMMRRSPDVALALSTFLYAATWQFDLHLTAYPSGVWAFNPYAWQLLFVFGAWCAMGGAQRLSRVLASPITLWVAVAYLLAAFFVTLTWHMPQLFHTLPKWLEQWMYPIDKPNLDVLRFAHFLALAAITVRFLHRDWRGLNSIWLRPLILCGQHSLEIFCLGIFLAFAGYFVLAEIAGGAVMHFFVSLTGIIIMSASAWLFSWYKNAAAKGGSQKTSPDADLAGGDA</sequence>
<feature type="compositionally biased region" description="Low complexity" evidence="1">
    <location>
        <begin position="71"/>
        <end position="88"/>
    </location>
</feature>
<feature type="compositionally biased region" description="Pro residues" evidence="1">
    <location>
        <begin position="89"/>
        <end position="98"/>
    </location>
</feature>
<dbReference type="eggNOG" id="COG4645">
    <property type="taxonomic scope" value="Bacteria"/>
</dbReference>
<keyword evidence="2" id="KW-0472">Membrane</keyword>
<evidence type="ECO:0000256" key="2">
    <source>
        <dbReference type="SAM" id="Phobius"/>
    </source>
</evidence>
<feature type="transmembrane region" description="Helical" evidence="2">
    <location>
        <begin position="328"/>
        <end position="348"/>
    </location>
</feature>
<feature type="transmembrane region" description="Helical" evidence="2">
    <location>
        <begin position="412"/>
        <end position="431"/>
    </location>
</feature>
<keyword evidence="2" id="KW-0812">Transmembrane</keyword>
<feature type="transmembrane region" description="Helical" evidence="2">
    <location>
        <begin position="299"/>
        <end position="316"/>
    </location>
</feature>
<dbReference type="PANTHER" id="PTHR38592">
    <property type="entry name" value="BLL4819 PROTEIN"/>
    <property type="match status" value="1"/>
</dbReference>
<proteinExistence type="predicted"/>
<gene>
    <name evidence="3" type="ordered locus">RPD_0899</name>
</gene>
<evidence type="ECO:0000313" key="4">
    <source>
        <dbReference type="Proteomes" id="UP000001818"/>
    </source>
</evidence>
<dbReference type="Proteomes" id="UP000001818">
    <property type="component" value="Chromosome"/>
</dbReference>
<keyword evidence="2" id="KW-1133">Transmembrane helix</keyword>
<feature type="transmembrane region" description="Helical" evidence="2">
    <location>
        <begin position="184"/>
        <end position="203"/>
    </location>
</feature>